<reference evidence="2" key="2">
    <citation type="submission" date="2021-12" db="EMBL/GenBank/DDBJ databases">
        <title>Resequencing data analysis of finger millet.</title>
        <authorList>
            <person name="Hatakeyama M."/>
            <person name="Aluri S."/>
            <person name="Balachadran M.T."/>
            <person name="Sivarajan S.R."/>
            <person name="Poveda L."/>
            <person name="Shimizu-Inatsugi R."/>
            <person name="Schlapbach R."/>
            <person name="Sreeman S.M."/>
            <person name="Shimizu K.K."/>
        </authorList>
    </citation>
    <scope>NUCLEOTIDE SEQUENCE</scope>
</reference>
<dbReference type="Gene3D" id="3.40.50.2000">
    <property type="entry name" value="Glycogen Phosphorylase B"/>
    <property type="match status" value="1"/>
</dbReference>
<keyword evidence="1" id="KW-0328">Glycosyltransferase</keyword>
<evidence type="ECO:0000256" key="1">
    <source>
        <dbReference type="ARBA" id="ARBA00022676"/>
    </source>
</evidence>
<evidence type="ECO:0000313" key="3">
    <source>
        <dbReference type="Proteomes" id="UP001054889"/>
    </source>
</evidence>
<accession>A0AAV5CLU2</accession>
<protein>
    <submittedName>
        <fullName evidence="2">Uncharacterized protein</fullName>
    </submittedName>
</protein>
<dbReference type="PANTHER" id="PTHR48046:SF1">
    <property type="entry name" value="GLYCOSYLTRANSFERASE-RELATED"/>
    <property type="match status" value="1"/>
</dbReference>
<evidence type="ECO:0000313" key="2">
    <source>
        <dbReference type="EMBL" id="GJM98916.1"/>
    </source>
</evidence>
<dbReference type="Proteomes" id="UP001054889">
    <property type="component" value="Unassembled WGS sequence"/>
</dbReference>
<name>A0AAV5CLU2_ELECO</name>
<keyword evidence="3" id="KW-1185">Reference proteome</keyword>
<gene>
    <name evidence="2" type="primary">ga15968</name>
    <name evidence="2" type="ORF">PR202_ga15968</name>
</gene>
<sequence length="114" mass="12203">MLESVAAGVPLAAWPIGFEQPMNAKFVVDEIKVRVRVRTCDGTIGGLVKSEEVVRAVRELMFGEAGKVMASNVANIAAQGHLAVSDSGLSRKALEEMISEFCMKNNKAGKIVQV</sequence>
<proteinExistence type="predicted"/>
<keyword evidence="1" id="KW-0808">Transferase</keyword>
<dbReference type="SUPFAM" id="SSF53756">
    <property type="entry name" value="UDP-Glycosyltransferase/glycogen phosphorylase"/>
    <property type="match status" value="1"/>
</dbReference>
<dbReference type="AlphaFoldDB" id="A0AAV5CLU2"/>
<organism evidence="2 3">
    <name type="scientific">Eleusine coracana subsp. coracana</name>
    <dbReference type="NCBI Taxonomy" id="191504"/>
    <lineage>
        <taxon>Eukaryota</taxon>
        <taxon>Viridiplantae</taxon>
        <taxon>Streptophyta</taxon>
        <taxon>Embryophyta</taxon>
        <taxon>Tracheophyta</taxon>
        <taxon>Spermatophyta</taxon>
        <taxon>Magnoliopsida</taxon>
        <taxon>Liliopsida</taxon>
        <taxon>Poales</taxon>
        <taxon>Poaceae</taxon>
        <taxon>PACMAD clade</taxon>
        <taxon>Chloridoideae</taxon>
        <taxon>Cynodonteae</taxon>
        <taxon>Eleusininae</taxon>
        <taxon>Eleusine</taxon>
    </lineage>
</organism>
<dbReference type="GO" id="GO:0016757">
    <property type="term" value="F:glycosyltransferase activity"/>
    <property type="evidence" value="ECO:0007669"/>
    <property type="project" value="UniProtKB-KW"/>
</dbReference>
<reference evidence="2" key="1">
    <citation type="journal article" date="2018" name="DNA Res.">
        <title>Multiple hybrid de novo genome assembly of finger millet, an orphan allotetraploid crop.</title>
        <authorList>
            <person name="Hatakeyama M."/>
            <person name="Aluri S."/>
            <person name="Balachadran M.T."/>
            <person name="Sivarajan S.R."/>
            <person name="Patrignani A."/>
            <person name="Gruter S."/>
            <person name="Poveda L."/>
            <person name="Shimizu-Inatsugi R."/>
            <person name="Baeten J."/>
            <person name="Francoijs K.J."/>
            <person name="Nataraja K.N."/>
            <person name="Reddy Y.A.N."/>
            <person name="Phadnis S."/>
            <person name="Ravikumar R.L."/>
            <person name="Schlapbach R."/>
            <person name="Sreeman S.M."/>
            <person name="Shimizu K.K."/>
        </authorList>
    </citation>
    <scope>NUCLEOTIDE SEQUENCE</scope>
</reference>
<dbReference type="EMBL" id="BQKI01000007">
    <property type="protein sequence ID" value="GJM98916.1"/>
    <property type="molecule type" value="Genomic_DNA"/>
</dbReference>
<dbReference type="PANTHER" id="PTHR48046">
    <property type="entry name" value="UDP-GLYCOSYLTRANSFERASE 72E1"/>
    <property type="match status" value="1"/>
</dbReference>
<comment type="caution">
    <text evidence="2">The sequence shown here is derived from an EMBL/GenBank/DDBJ whole genome shotgun (WGS) entry which is preliminary data.</text>
</comment>